<evidence type="ECO:0000313" key="3">
    <source>
        <dbReference type="Proteomes" id="UP000703269"/>
    </source>
</evidence>
<feature type="region of interest" description="Disordered" evidence="1">
    <location>
        <begin position="69"/>
        <end position="95"/>
    </location>
</feature>
<proteinExistence type="predicted"/>
<protein>
    <submittedName>
        <fullName evidence="2">Uncharacterized protein</fullName>
    </submittedName>
</protein>
<feature type="compositionally biased region" description="Low complexity" evidence="1">
    <location>
        <begin position="83"/>
        <end position="95"/>
    </location>
</feature>
<name>A0A9P3GL07_9APHY</name>
<dbReference type="AlphaFoldDB" id="A0A9P3GL07"/>
<dbReference type="InterPro" id="IPR036910">
    <property type="entry name" value="HMG_box_dom_sf"/>
</dbReference>
<feature type="compositionally biased region" description="Basic residues" evidence="1">
    <location>
        <begin position="270"/>
        <end position="290"/>
    </location>
</feature>
<gene>
    <name evidence="2" type="ORF">PsYK624_136510</name>
</gene>
<comment type="caution">
    <text evidence="2">The sequence shown here is derived from an EMBL/GenBank/DDBJ whole genome shotgun (WGS) entry which is preliminary data.</text>
</comment>
<evidence type="ECO:0000256" key="1">
    <source>
        <dbReference type="SAM" id="MobiDB-lite"/>
    </source>
</evidence>
<feature type="compositionally biased region" description="Polar residues" evidence="1">
    <location>
        <begin position="71"/>
        <end position="82"/>
    </location>
</feature>
<organism evidence="2 3">
    <name type="scientific">Phanerochaete sordida</name>
    <dbReference type="NCBI Taxonomy" id="48140"/>
    <lineage>
        <taxon>Eukaryota</taxon>
        <taxon>Fungi</taxon>
        <taxon>Dikarya</taxon>
        <taxon>Basidiomycota</taxon>
        <taxon>Agaricomycotina</taxon>
        <taxon>Agaricomycetes</taxon>
        <taxon>Polyporales</taxon>
        <taxon>Phanerochaetaceae</taxon>
        <taxon>Phanerochaete</taxon>
    </lineage>
</organism>
<feature type="region of interest" description="Disordered" evidence="1">
    <location>
        <begin position="261"/>
        <end position="360"/>
    </location>
</feature>
<dbReference type="EMBL" id="BPQB01000071">
    <property type="protein sequence ID" value="GJE97432.1"/>
    <property type="molecule type" value="Genomic_DNA"/>
</dbReference>
<feature type="compositionally biased region" description="Basic residues" evidence="1">
    <location>
        <begin position="324"/>
        <end position="337"/>
    </location>
</feature>
<feature type="compositionally biased region" description="Acidic residues" evidence="1">
    <location>
        <begin position="294"/>
        <end position="320"/>
    </location>
</feature>
<dbReference type="Gene3D" id="1.10.30.10">
    <property type="entry name" value="High mobility group box domain"/>
    <property type="match status" value="1"/>
</dbReference>
<dbReference type="Proteomes" id="UP000703269">
    <property type="component" value="Unassembled WGS sequence"/>
</dbReference>
<reference evidence="2 3" key="1">
    <citation type="submission" date="2021-08" db="EMBL/GenBank/DDBJ databases">
        <title>Draft Genome Sequence of Phanerochaete sordida strain YK-624.</title>
        <authorList>
            <person name="Mori T."/>
            <person name="Dohra H."/>
            <person name="Suzuki T."/>
            <person name="Kawagishi H."/>
            <person name="Hirai H."/>
        </authorList>
    </citation>
    <scope>NUCLEOTIDE SEQUENCE [LARGE SCALE GENOMIC DNA]</scope>
    <source>
        <strain evidence="2 3">YK-624</strain>
    </source>
</reference>
<evidence type="ECO:0000313" key="2">
    <source>
        <dbReference type="EMBL" id="GJE97432.1"/>
    </source>
</evidence>
<sequence>MASSKLYYARPSLHDKDAADFFADLQAQATHSAAYPAAAAAYPYTDHSAPQDTTYYGYTSSKGTNYYDEYSPSQDTSYHSNTPSSQSSAFSSALPSPQPMPLLGAALPDAQYNYHAPAAQARAPFLNIHNYGYPAWNSVEDIFENAGTPVSAQDIYSAPRAAEPAPVPYITPPPSLMQTRDSSPAAYVAPASSSVPSRHCSPAAYVAPVPLSRSTRDSSYAAYIPSASSSIPNRGYSPAAYVAPLSSSSAVPACPPSPTVYITPASSSAKARKRTPAPPPRRARASKVKRRYDEEDEDDSEDDSDHDDDSSDASDSEDDESGPKRRRKSTRTARKSHTPYDTKARKPARAPKKPKDPNAAKKPLNEFLLAMHDHTPALMHAASYAIRGDAVRSVFARLWYALPPARTAPYSALAAAAKASPPGAPRPRLAGDASIETRVEGGMSGFEVIPAQEVLAALRHLVRASVSRAFDAHVTATRKKRKRVTTESVRNARKYARVRRRVYRRWVAWCAARGMPEPAPLEALFTVGDLEGVEYDVAQKVMEFIPKEELRVQAGAVPAVW</sequence>
<keyword evidence="3" id="KW-1185">Reference proteome</keyword>
<accession>A0A9P3GL07</accession>